<reference evidence="2" key="1">
    <citation type="journal article" date="2019" name="Int. J. Syst. Evol. Microbiol.">
        <title>The Global Catalogue of Microorganisms (GCM) 10K type strain sequencing project: providing services to taxonomists for standard genome sequencing and annotation.</title>
        <authorList>
            <consortium name="The Broad Institute Genomics Platform"/>
            <consortium name="The Broad Institute Genome Sequencing Center for Infectious Disease"/>
            <person name="Wu L."/>
            <person name="Ma J."/>
        </authorList>
    </citation>
    <scope>NUCLEOTIDE SEQUENCE [LARGE SCALE GENOMIC DNA]</scope>
    <source>
        <strain evidence="2">JCM 17441</strain>
    </source>
</reference>
<sequence length="383" mass="41445">MAGRHPGGARPLMSAGRRVSVDGHPICAACGAAVAPTGPDRWRHLPPGRPYPHRSKWLAPVTLAELRRLDTFEAFAARYPELAATPDDWREGRRRLEAYHGRLSALKPGRPDGNPLLDLMSILAGGRAGPGPLPIPQGLARVLDLPGRRREVASRLAWSVPTEAALGLIGDHGPILDAGAGTGYWAALLRTRGVDVVATDAAPPDDGDNAFHRPGATWAPVERLASVAAVRRHRDRTLLLCWPPPENDDAGYAALRAYRGERLLYVGGGADGPTGTVRLHRELDLNWTPTDDLLLPSWPGIPDRLTVWRRNPSRRPHRQRDRCTECRRFVPTGAIGRCDDCYAAAPPALALRSGGHRVEYPAAALDAMPAALRAALEASPNRL</sequence>
<name>A0ABP8DE06_9ACTN</name>
<evidence type="ECO:0000313" key="1">
    <source>
        <dbReference type="EMBL" id="GAA4253739.1"/>
    </source>
</evidence>
<dbReference type="PANTHER" id="PTHR39290:SF6">
    <property type="entry name" value="S-ADENOSYL-L-METHIONINE-DEPENDENT METHYLTRANSFERASES SUPERFAMILY PROTEIN"/>
    <property type="match status" value="1"/>
</dbReference>
<dbReference type="Proteomes" id="UP001500620">
    <property type="component" value="Unassembled WGS sequence"/>
</dbReference>
<dbReference type="EMBL" id="BAABAT010000016">
    <property type="protein sequence ID" value="GAA4253739.1"/>
    <property type="molecule type" value="Genomic_DNA"/>
</dbReference>
<dbReference type="Gene3D" id="3.40.50.150">
    <property type="entry name" value="Vaccinia Virus protein VP39"/>
    <property type="match status" value="1"/>
</dbReference>
<dbReference type="SUPFAM" id="SSF53335">
    <property type="entry name" value="S-adenosyl-L-methionine-dependent methyltransferases"/>
    <property type="match status" value="1"/>
</dbReference>
<dbReference type="PANTHER" id="PTHR39290">
    <property type="entry name" value="C3H1-TYPE DOMAIN-CONTAINING PROTEIN-RELATED"/>
    <property type="match status" value="1"/>
</dbReference>
<proteinExistence type="predicted"/>
<protein>
    <submittedName>
        <fullName evidence="1">Uncharacterized protein</fullName>
    </submittedName>
</protein>
<dbReference type="InterPro" id="IPR029063">
    <property type="entry name" value="SAM-dependent_MTases_sf"/>
</dbReference>
<evidence type="ECO:0000313" key="2">
    <source>
        <dbReference type="Proteomes" id="UP001500620"/>
    </source>
</evidence>
<accession>A0ABP8DE06</accession>
<gene>
    <name evidence="1" type="ORF">GCM10022255_055750</name>
</gene>
<keyword evidence="2" id="KW-1185">Reference proteome</keyword>
<organism evidence="1 2">
    <name type="scientific">Dactylosporangium darangshiense</name>
    <dbReference type="NCBI Taxonomy" id="579108"/>
    <lineage>
        <taxon>Bacteria</taxon>
        <taxon>Bacillati</taxon>
        <taxon>Actinomycetota</taxon>
        <taxon>Actinomycetes</taxon>
        <taxon>Micromonosporales</taxon>
        <taxon>Micromonosporaceae</taxon>
        <taxon>Dactylosporangium</taxon>
    </lineage>
</organism>
<comment type="caution">
    <text evidence="1">The sequence shown here is derived from an EMBL/GenBank/DDBJ whole genome shotgun (WGS) entry which is preliminary data.</text>
</comment>